<sequence>MTKPPKYNLSLITAPVALHYSRDDQLVHPNRESSVPVFKWRLRDEAVRGNRSNCLVHDIIEGKIEDKRSLVRRIHILDDLKDIRQFWELEEEKE</sequence>
<reference evidence="1" key="1">
    <citation type="submission" date="2020-11" db="EMBL/GenBank/DDBJ databases">
        <authorList>
            <person name="Tran Van P."/>
        </authorList>
    </citation>
    <scope>NUCLEOTIDE SEQUENCE</scope>
</reference>
<dbReference type="EMBL" id="OE181264">
    <property type="protein sequence ID" value="CAD7572861.1"/>
    <property type="molecule type" value="Genomic_DNA"/>
</dbReference>
<organism evidence="1">
    <name type="scientific">Timema californicum</name>
    <name type="common">California timema</name>
    <name type="synonym">Walking stick</name>
    <dbReference type="NCBI Taxonomy" id="61474"/>
    <lineage>
        <taxon>Eukaryota</taxon>
        <taxon>Metazoa</taxon>
        <taxon>Ecdysozoa</taxon>
        <taxon>Arthropoda</taxon>
        <taxon>Hexapoda</taxon>
        <taxon>Insecta</taxon>
        <taxon>Pterygota</taxon>
        <taxon>Neoptera</taxon>
        <taxon>Polyneoptera</taxon>
        <taxon>Phasmatodea</taxon>
        <taxon>Timematodea</taxon>
        <taxon>Timematoidea</taxon>
        <taxon>Timematidae</taxon>
        <taxon>Timema</taxon>
    </lineage>
</organism>
<evidence type="ECO:0000313" key="1">
    <source>
        <dbReference type="EMBL" id="CAD7572861.1"/>
    </source>
</evidence>
<proteinExistence type="predicted"/>
<protein>
    <submittedName>
        <fullName evidence="1">(California timema) hypothetical protein</fullName>
    </submittedName>
</protein>
<accession>A0A7R9P7S6</accession>
<name>A0A7R9P7S6_TIMCA</name>
<dbReference type="AlphaFoldDB" id="A0A7R9P7S6"/>
<gene>
    <name evidence="1" type="ORF">TCMB3V08_LOCUS5505</name>
</gene>